<evidence type="ECO:0000313" key="1">
    <source>
        <dbReference type="EMBL" id="WNM63035.1"/>
    </source>
</evidence>
<evidence type="ECO:0000313" key="2">
    <source>
        <dbReference type="Proteomes" id="UP001302494"/>
    </source>
</evidence>
<dbReference type="AlphaFoldDB" id="A0AA96GMG2"/>
<proteinExistence type="predicted"/>
<reference evidence="1 2" key="1">
    <citation type="submission" date="2023-01" db="EMBL/GenBank/DDBJ databases">
        <title>Cultivation and genomic characterization of new, ubiquitous marine nitrite-oxidizing bacteria from the Nitrospirales.</title>
        <authorList>
            <person name="Mueller A.J."/>
            <person name="Daebeler A."/>
            <person name="Herbold C.W."/>
            <person name="Kirkegaard R.H."/>
            <person name="Daims H."/>
        </authorList>
    </citation>
    <scope>NUCLEOTIDE SEQUENCE [LARGE SCALE GENOMIC DNA]</scope>
    <source>
        <strain evidence="1 2">DK</strain>
    </source>
</reference>
<dbReference type="KEGG" id="nneo:PQG83_04585"/>
<accession>A0AA96GMG2</accession>
<name>A0AA96GMG2_9BACT</name>
<evidence type="ECO:0008006" key="3">
    <source>
        <dbReference type="Google" id="ProtNLM"/>
    </source>
</evidence>
<sequence>MPVLWCSISAHGFGHAAQLMPILNELGGAVEDLHVILRSQVPADFFQRHLRVSWELQDVQQDVGCVQRGPLDIDVEETWEAYTKFHTQWESKVEEEAQAIRLSKARLVISNISPLAIAGAAQAKCPVVGIASLSWDRVLEPFAQADSVLHRSILETIRNSYGLADSLIRLHPGIEMPAFGSTVDVGPSAPLRKPNGYDLRKILGVGEHELIVLIAFGGVPLNRLPLEQMSAMAGFHFLVNELPSLSSYASVHRVEDLAMPFGEISQQADIIMTKPGYGTVIAAVQDKTALVYVRRNNFIDEQSLVDYIHRHGRGLELSRDDFETGNWEPTLRAVLNVAVPPEAHPSPGTGDVVHQLKTYLSC</sequence>
<dbReference type="Proteomes" id="UP001302494">
    <property type="component" value="Chromosome"/>
</dbReference>
<protein>
    <recommendedName>
        <fullName evidence="3">Glycosyl transferase family 28 C-terminal domain-containing protein</fullName>
    </recommendedName>
</protein>
<dbReference type="PANTHER" id="PTHR38134">
    <property type="entry name" value="SLR1395 PROTEIN"/>
    <property type="match status" value="1"/>
</dbReference>
<dbReference type="InterPro" id="IPR053205">
    <property type="entry name" value="GHMP_kinase_L-arabinokinase"/>
</dbReference>
<dbReference type="RefSeq" id="WP_312747322.1">
    <property type="nucleotide sequence ID" value="NZ_CP116968.1"/>
</dbReference>
<organism evidence="1 2">
    <name type="scientific">Candidatus Nitrospira neomarina</name>
    <dbReference type="NCBI Taxonomy" id="3020899"/>
    <lineage>
        <taxon>Bacteria</taxon>
        <taxon>Pseudomonadati</taxon>
        <taxon>Nitrospirota</taxon>
        <taxon>Nitrospiria</taxon>
        <taxon>Nitrospirales</taxon>
        <taxon>Nitrospiraceae</taxon>
        <taxon>Nitrospira</taxon>
    </lineage>
</organism>
<dbReference type="PANTHER" id="PTHR38134:SF2">
    <property type="entry name" value="GALACTOKINASE"/>
    <property type="match status" value="1"/>
</dbReference>
<gene>
    <name evidence="1" type="ORF">PQG83_04585</name>
</gene>
<dbReference type="EMBL" id="CP116968">
    <property type="protein sequence ID" value="WNM63035.1"/>
    <property type="molecule type" value="Genomic_DNA"/>
</dbReference>
<keyword evidence="2" id="KW-1185">Reference proteome</keyword>